<organism evidence="1 2">
    <name type="scientific">Candidatus Scybalenecus merdavium</name>
    <dbReference type="NCBI Taxonomy" id="2840939"/>
    <lineage>
        <taxon>Bacteria</taxon>
        <taxon>Bacillati</taxon>
        <taxon>Bacillota</taxon>
        <taxon>Clostridia</taxon>
        <taxon>Eubacteriales</taxon>
        <taxon>Oscillospiraceae</taxon>
        <taxon>Oscillospiraceae incertae sedis</taxon>
        <taxon>Candidatus Scybalenecus</taxon>
    </lineage>
</organism>
<reference evidence="1" key="1">
    <citation type="submission" date="2020-10" db="EMBL/GenBank/DDBJ databases">
        <authorList>
            <person name="Gilroy R."/>
        </authorList>
    </citation>
    <scope>NUCLEOTIDE SEQUENCE</scope>
    <source>
        <strain evidence="1">CHK176-6737</strain>
    </source>
</reference>
<name>A0A9D1MVB1_9FIRM</name>
<proteinExistence type="predicted"/>
<accession>A0A9D1MVB1</accession>
<reference evidence="1" key="2">
    <citation type="journal article" date="2021" name="PeerJ">
        <title>Extensive microbial diversity within the chicken gut microbiome revealed by metagenomics and culture.</title>
        <authorList>
            <person name="Gilroy R."/>
            <person name="Ravi A."/>
            <person name="Getino M."/>
            <person name="Pursley I."/>
            <person name="Horton D.L."/>
            <person name="Alikhan N.F."/>
            <person name="Baker D."/>
            <person name="Gharbi K."/>
            <person name="Hall N."/>
            <person name="Watson M."/>
            <person name="Adriaenssens E.M."/>
            <person name="Foster-Nyarko E."/>
            <person name="Jarju S."/>
            <person name="Secka A."/>
            <person name="Antonio M."/>
            <person name="Oren A."/>
            <person name="Chaudhuri R.R."/>
            <person name="La Ragione R."/>
            <person name="Hildebrand F."/>
            <person name="Pallen M.J."/>
        </authorList>
    </citation>
    <scope>NUCLEOTIDE SEQUENCE</scope>
    <source>
        <strain evidence="1">CHK176-6737</strain>
    </source>
</reference>
<sequence length="57" mass="6541">MKKYKITKGNEKVLNRYGLFMQNAVTAPDARTQITKSVIPDETNVEAARDWQQEGEQ</sequence>
<dbReference type="EMBL" id="DVNM01000035">
    <property type="protein sequence ID" value="HIU69594.1"/>
    <property type="molecule type" value="Genomic_DNA"/>
</dbReference>
<dbReference type="Proteomes" id="UP000824125">
    <property type="component" value="Unassembled WGS sequence"/>
</dbReference>
<gene>
    <name evidence="1" type="ORF">IAD23_06520</name>
</gene>
<comment type="caution">
    <text evidence="1">The sequence shown here is derived from an EMBL/GenBank/DDBJ whole genome shotgun (WGS) entry which is preliminary data.</text>
</comment>
<evidence type="ECO:0000313" key="2">
    <source>
        <dbReference type="Proteomes" id="UP000824125"/>
    </source>
</evidence>
<protein>
    <submittedName>
        <fullName evidence="1">Uncharacterized protein</fullName>
    </submittedName>
</protein>
<dbReference type="AlphaFoldDB" id="A0A9D1MVB1"/>
<evidence type="ECO:0000313" key="1">
    <source>
        <dbReference type="EMBL" id="HIU69594.1"/>
    </source>
</evidence>